<sequence length="65" mass="7566">MRTLLDNDAGVLYNFFHITALCRKEFTDFMDDADSDAESDTHRANSNTTVTYRLIKKKMIIKMKC</sequence>
<reference evidence="1 2" key="1">
    <citation type="submission" date="2018-08" db="EMBL/GenBank/DDBJ databases">
        <title>A genome reference for cultivated species of the human gut microbiota.</title>
        <authorList>
            <person name="Zou Y."/>
            <person name="Xue W."/>
            <person name="Luo G."/>
        </authorList>
    </citation>
    <scope>NUCLEOTIDE SEQUENCE [LARGE SCALE GENOMIC DNA]</scope>
    <source>
        <strain evidence="1 2">TM09-12</strain>
    </source>
</reference>
<organism evidence="1 2">
    <name type="scientific">Hungatella hathewayi</name>
    <dbReference type="NCBI Taxonomy" id="154046"/>
    <lineage>
        <taxon>Bacteria</taxon>
        <taxon>Bacillati</taxon>
        <taxon>Bacillota</taxon>
        <taxon>Clostridia</taxon>
        <taxon>Lachnospirales</taxon>
        <taxon>Lachnospiraceae</taxon>
        <taxon>Hungatella</taxon>
    </lineage>
</organism>
<gene>
    <name evidence="1" type="ORF">DXD79_20680</name>
</gene>
<protein>
    <submittedName>
        <fullName evidence="1">Uncharacterized protein</fullName>
    </submittedName>
</protein>
<evidence type="ECO:0000313" key="2">
    <source>
        <dbReference type="Proteomes" id="UP000263014"/>
    </source>
</evidence>
<dbReference type="AlphaFoldDB" id="A0A374P326"/>
<dbReference type="Proteomes" id="UP000263014">
    <property type="component" value="Unassembled WGS sequence"/>
</dbReference>
<accession>A0A374P326</accession>
<name>A0A374P326_9FIRM</name>
<comment type="caution">
    <text evidence="1">The sequence shown here is derived from an EMBL/GenBank/DDBJ whole genome shotgun (WGS) entry which is preliminary data.</text>
</comment>
<evidence type="ECO:0000313" key="1">
    <source>
        <dbReference type="EMBL" id="RGJ00906.1"/>
    </source>
</evidence>
<proteinExistence type="predicted"/>
<dbReference type="EMBL" id="QSON01000010">
    <property type="protein sequence ID" value="RGJ00906.1"/>
    <property type="molecule type" value="Genomic_DNA"/>
</dbReference>